<dbReference type="AlphaFoldDB" id="A0A1I1X010"/>
<dbReference type="PANTHER" id="PTHR30337">
    <property type="entry name" value="COMPONENT OF ATP-DEPENDENT DSDNA EXONUCLEASE"/>
    <property type="match status" value="1"/>
</dbReference>
<dbReference type="Pfam" id="PF00149">
    <property type="entry name" value="Metallophos"/>
    <property type="match status" value="1"/>
</dbReference>
<dbReference type="PANTHER" id="PTHR30337:SF7">
    <property type="entry name" value="PHOSPHOESTERASE"/>
    <property type="match status" value="1"/>
</dbReference>
<evidence type="ECO:0000259" key="3">
    <source>
        <dbReference type="Pfam" id="PF00149"/>
    </source>
</evidence>
<keyword evidence="4" id="KW-0540">Nuclease</keyword>
<dbReference type="InterPro" id="IPR050535">
    <property type="entry name" value="DNA_Repair-Maintenance_Comp"/>
</dbReference>
<keyword evidence="5" id="KW-1185">Reference proteome</keyword>
<feature type="domain" description="Calcineurin-like phosphoesterase" evidence="3">
    <location>
        <begin position="1"/>
        <end position="196"/>
    </location>
</feature>
<dbReference type="EMBL" id="FOMX01000007">
    <property type="protein sequence ID" value="SFE00764.1"/>
    <property type="molecule type" value="Genomic_DNA"/>
</dbReference>
<evidence type="ECO:0000313" key="5">
    <source>
        <dbReference type="Proteomes" id="UP000199400"/>
    </source>
</evidence>
<dbReference type="Proteomes" id="UP000199400">
    <property type="component" value="Unassembled WGS sequence"/>
</dbReference>
<evidence type="ECO:0000256" key="1">
    <source>
        <dbReference type="ARBA" id="ARBA00022801"/>
    </source>
</evidence>
<dbReference type="PIRSF" id="PIRSF033091">
    <property type="entry name" value="Pesterase_YhaO"/>
    <property type="match status" value="1"/>
</dbReference>
<keyword evidence="4" id="KW-0269">Exonuclease</keyword>
<reference evidence="5" key="1">
    <citation type="submission" date="2016-10" db="EMBL/GenBank/DDBJ databases">
        <authorList>
            <person name="Varghese N."/>
            <person name="Submissions S."/>
        </authorList>
    </citation>
    <scope>NUCLEOTIDE SEQUENCE [LARGE SCALE GENOMIC DNA]</scope>
    <source>
        <strain evidence="5">ATCC 25963</strain>
    </source>
</reference>
<protein>
    <submittedName>
        <fullName evidence="4">DNA repair exonuclease SbcCD nuclease subunit</fullName>
    </submittedName>
</protein>
<organism evidence="4 5">
    <name type="scientific">Nannocystis exedens</name>
    <dbReference type="NCBI Taxonomy" id="54"/>
    <lineage>
        <taxon>Bacteria</taxon>
        <taxon>Pseudomonadati</taxon>
        <taxon>Myxococcota</taxon>
        <taxon>Polyangia</taxon>
        <taxon>Nannocystales</taxon>
        <taxon>Nannocystaceae</taxon>
        <taxon>Nannocystis</taxon>
    </lineage>
</organism>
<name>A0A1I1X010_9BACT</name>
<proteinExistence type="predicted"/>
<evidence type="ECO:0000256" key="2">
    <source>
        <dbReference type="SAM" id="MobiDB-lite"/>
    </source>
</evidence>
<feature type="compositionally biased region" description="Pro residues" evidence="2">
    <location>
        <begin position="412"/>
        <end position="422"/>
    </location>
</feature>
<dbReference type="Gene3D" id="3.60.21.10">
    <property type="match status" value="1"/>
</dbReference>
<dbReference type="InterPro" id="IPR014576">
    <property type="entry name" value="Pesterase_YhaO"/>
</dbReference>
<gene>
    <name evidence="4" type="ORF">SAMN02745121_02647</name>
</gene>
<dbReference type="InterPro" id="IPR041796">
    <property type="entry name" value="Mre11_N"/>
</dbReference>
<accession>A0A1I1X010</accession>
<feature type="region of interest" description="Disordered" evidence="2">
    <location>
        <begin position="410"/>
        <end position="435"/>
    </location>
</feature>
<dbReference type="STRING" id="54.SAMN02745121_02647"/>
<dbReference type="RefSeq" id="WP_170135840.1">
    <property type="nucleotide sequence ID" value="NZ_FOMX01000007.1"/>
</dbReference>
<sequence length="435" mass="47804">MRVIHAADLHIDSPLRGLGRIEGAPVDDIRLATRRAFTRLVDTCLEDQAALLILAGDVFDGEWRDFNTGLFFVRELARLRDVGTRVVMVRGNHDAESVLARHIPLPEHVHTFPAEAAGTLELPALGLAVHGQSYGNRSVEDNLAEFYPDRRRDLVNIGVLHTNAIGAAEHSNYAPCTVQQLVRRGYDYWALGHVHKRSILHADPWVVYPGNLQGRHAHETGPRGCTVLDIDNLKIRSVAHRDLDVLRWAEISLAAASAADTDDLLGTLRMRLQQIVFEAGGRPVLARVLVDGATHLHARLAAHPEPFAAQTRAIAADLGDVWIEQVRFRTRPPAETEHGELLALHQALRDELEALAADPQRLAEYGPALAPLGALVAPYLGLRPDDPERLAARLPEVEALLLGLLAPDLPHPRPPAHLPPQDPAAIRPSEHPEVQ</sequence>
<keyword evidence="1" id="KW-0378">Hydrolase</keyword>
<evidence type="ECO:0000313" key="4">
    <source>
        <dbReference type="EMBL" id="SFE00764.1"/>
    </source>
</evidence>
<dbReference type="SUPFAM" id="SSF56300">
    <property type="entry name" value="Metallo-dependent phosphatases"/>
    <property type="match status" value="1"/>
</dbReference>
<dbReference type="CDD" id="cd00840">
    <property type="entry name" value="MPP_Mre11_N"/>
    <property type="match status" value="1"/>
</dbReference>
<dbReference type="InterPro" id="IPR004843">
    <property type="entry name" value="Calcineurin-like_PHP"/>
</dbReference>
<dbReference type="GO" id="GO:0004527">
    <property type="term" value="F:exonuclease activity"/>
    <property type="evidence" value="ECO:0007669"/>
    <property type="project" value="UniProtKB-KW"/>
</dbReference>
<dbReference type="InterPro" id="IPR029052">
    <property type="entry name" value="Metallo-depent_PP-like"/>
</dbReference>